<dbReference type="VEuPathDB" id="FungiDB:MPH_04503"/>
<dbReference type="EMBL" id="AHHD01000212">
    <property type="protein sequence ID" value="EKG18243.1"/>
    <property type="molecule type" value="Genomic_DNA"/>
</dbReference>
<accession>K2RTX9</accession>
<dbReference type="Proteomes" id="UP000007129">
    <property type="component" value="Unassembled WGS sequence"/>
</dbReference>
<evidence type="ECO:0000313" key="1">
    <source>
        <dbReference type="EMBL" id="EKG18243.1"/>
    </source>
</evidence>
<name>K2RTX9_MACPH</name>
<organism evidence="1 2">
    <name type="scientific">Macrophomina phaseolina (strain MS6)</name>
    <name type="common">Charcoal rot fungus</name>
    <dbReference type="NCBI Taxonomy" id="1126212"/>
    <lineage>
        <taxon>Eukaryota</taxon>
        <taxon>Fungi</taxon>
        <taxon>Dikarya</taxon>
        <taxon>Ascomycota</taxon>
        <taxon>Pezizomycotina</taxon>
        <taxon>Dothideomycetes</taxon>
        <taxon>Dothideomycetes incertae sedis</taxon>
        <taxon>Botryosphaeriales</taxon>
        <taxon>Botryosphaeriaceae</taxon>
        <taxon>Macrophomina</taxon>
    </lineage>
</organism>
<protein>
    <submittedName>
        <fullName evidence="1">Uncharacterized protein</fullName>
    </submittedName>
</protein>
<comment type="caution">
    <text evidence="1">The sequence shown here is derived from an EMBL/GenBank/DDBJ whole genome shotgun (WGS) entry which is preliminary data.</text>
</comment>
<dbReference type="InParanoid" id="K2RTX9"/>
<dbReference type="AlphaFoldDB" id="K2RTX9"/>
<evidence type="ECO:0000313" key="2">
    <source>
        <dbReference type="Proteomes" id="UP000007129"/>
    </source>
</evidence>
<sequence length="148" mass="16628">MRGHFYGAKGAGKDRLKHLLPTRVCLQSGHCTGHSMMANAISLIGIRCHWQQQPIEIEEATTHKCDGSDLWLDVDQSRLQISRIQAALTESSISEMCFFVLGPVCCTLVCFIGLDCWPAASVMQATDFRFSGKHSHRHMWYGSPYWIA</sequence>
<proteinExistence type="predicted"/>
<gene>
    <name evidence="1" type="ORF">MPH_04503</name>
</gene>
<dbReference type="HOGENOM" id="CLU_1759155_0_0_1"/>
<reference evidence="1 2" key="1">
    <citation type="journal article" date="2012" name="BMC Genomics">
        <title>Tools to kill: Genome of one of the most destructive plant pathogenic fungi Macrophomina phaseolina.</title>
        <authorList>
            <person name="Islam M.S."/>
            <person name="Haque M.S."/>
            <person name="Islam M.M."/>
            <person name="Emdad E.M."/>
            <person name="Halim A."/>
            <person name="Hossen Q.M.M."/>
            <person name="Hossain M.Z."/>
            <person name="Ahmed B."/>
            <person name="Rahim S."/>
            <person name="Rahman M.S."/>
            <person name="Alam M.M."/>
            <person name="Hou S."/>
            <person name="Wan X."/>
            <person name="Saito J.A."/>
            <person name="Alam M."/>
        </authorList>
    </citation>
    <scope>NUCLEOTIDE SEQUENCE [LARGE SCALE GENOMIC DNA]</scope>
    <source>
        <strain evidence="1 2">MS6</strain>
    </source>
</reference>